<dbReference type="InterPro" id="IPR007348">
    <property type="entry name" value="CopC_dom"/>
</dbReference>
<feature type="domain" description="CopC" evidence="8">
    <location>
        <begin position="28"/>
        <end position="124"/>
    </location>
</feature>
<dbReference type="SUPFAM" id="SSF81296">
    <property type="entry name" value="E set domains"/>
    <property type="match status" value="1"/>
</dbReference>
<evidence type="ECO:0000256" key="6">
    <source>
        <dbReference type="SAM" id="Phobius"/>
    </source>
</evidence>
<feature type="chain" id="PRO_5047147812" evidence="7">
    <location>
        <begin position="28"/>
        <end position="204"/>
    </location>
</feature>
<dbReference type="InterPro" id="IPR014755">
    <property type="entry name" value="Cu-Rt/internalin_Ig-like"/>
</dbReference>
<dbReference type="Gene3D" id="2.60.40.1220">
    <property type="match status" value="1"/>
</dbReference>
<dbReference type="InterPro" id="IPR032694">
    <property type="entry name" value="CopC/D"/>
</dbReference>
<evidence type="ECO:0000256" key="7">
    <source>
        <dbReference type="SAM" id="SignalP"/>
    </source>
</evidence>
<keyword evidence="6" id="KW-0472">Membrane</keyword>
<evidence type="ECO:0000256" key="1">
    <source>
        <dbReference type="ARBA" id="ARBA00004196"/>
    </source>
</evidence>
<proteinExistence type="predicted"/>
<sequence length="204" mass="20127">MRRVVSLLLTGLVAGGVVLGAATPALAHNVLVGSDPKDGSQLATGPTTITLTFDQPVQDGEKFNTVTVTGPEGTRWEADSEPTVKNNSVVFPVRPLGPAAEYTVGYRVLSADGHPVTGSIKFTLTKAGDGTPAPVSVSPDADPASVPPGAGGVPIWVWIAGAVVLLGGGVFLALRGGGGGTARSGQAGGAGKAGPSGGTENPGR</sequence>
<dbReference type="PANTHER" id="PTHR34820">
    <property type="entry name" value="INNER MEMBRANE PROTEIN YEBZ"/>
    <property type="match status" value="1"/>
</dbReference>
<evidence type="ECO:0000313" key="10">
    <source>
        <dbReference type="Proteomes" id="UP001597168"/>
    </source>
</evidence>
<dbReference type="EMBL" id="JBHTLK010000076">
    <property type="protein sequence ID" value="MFD1148745.1"/>
    <property type="molecule type" value="Genomic_DNA"/>
</dbReference>
<keyword evidence="6" id="KW-1133">Transmembrane helix</keyword>
<gene>
    <name evidence="9" type="ORF">ACFQ3T_16565</name>
</gene>
<keyword evidence="6" id="KW-0812">Transmembrane</keyword>
<comment type="subcellular location">
    <subcellularLocation>
        <location evidence="1">Cell envelope</location>
    </subcellularLocation>
</comment>
<evidence type="ECO:0000259" key="8">
    <source>
        <dbReference type="Pfam" id="PF04234"/>
    </source>
</evidence>
<evidence type="ECO:0000256" key="4">
    <source>
        <dbReference type="ARBA" id="ARBA00023008"/>
    </source>
</evidence>
<feature type="signal peptide" evidence="7">
    <location>
        <begin position="1"/>
        <end position="27"/>
    </location>
</feature>
<feature type="region of interest" description="Disordered" evidence="5">
    <location>
        <begin position="181"/>
        <end position="204"/>
    </location>
</feature>
<protein>
    <submittedName>
        <fullName evidence="9">Copper resistance protein CopC</fullName>
    </submittedName>
</protein>
<dbReference type="Pfam" id="PF04234">
    <property type="entry name" value="CopC"/>
    <property type="match status" value="1"/>
</dbReference>
<evidence type="ECO:0000313" key="9">
    <source>
        <dbReference type="EMBL" id="MFD1148745.1"/>
    </source>
</evidence>
<keyword evidence="4" id="KW-0186">Copper</keyword>
<dbReference type="Proteomes" id="UP001597168">
    <property type="component" value="Unassembled WGS sequence"/>
</dbReference>
<dbReference type="PANTHER" id="PTHR34820:SF4">
    <property type="entry name" value="INNER MEMBRANE PROTEIN YEBZ"/>
    <property type="match status" value="1"/>
</dbReference>
<evidence type="ECO:0000256" key="2">
    <source>
        <dbReference type="ARBA" id="ARBA00022723"/>
    </source>
</evidence>
<dbReference type="InterPro" id="IPR014756">
    <property type="entry name" value="Ig_E-set"/>
</dbReference>
<name>A0ABW3QVR1_9PSEU</name>
<accession>A0ABW3QVR1</accession>
<keyword evidence="2" id="KW-0479">Metal-binding</keyword>
<evidence type="ECO:0000256" key="3">
    <source>
        <dbReference type="ARBA" id="ARBA00022729"/>
    </source>
</evidence>
<keyword evidence="3 7" id="KW-0732">Signal</keyword>
<organism evidence="9 10">
    <name type="scientific">Saccharothrix hoggarensis</name>
    <dbReference type="NCBI Taxonomy" id="913853"/>
    <lineage>
        <taxon>Bacteria</taxon>
        <taxon>Bacillati</taxon>
        <taxon>Actinomycetota</taxon>
        <taxon>Actinomycetes</taxon>
        <taxon>Pseudonocardiales</taxon>
        <taxon>Pseudonocardiaceae</taxon>
        <taxon>Saccharothrix</taxon>
    </lineage>
</organism>
<feature type="compositionally biased region" description="Gly residues" evidence="5">
    <location>
        <begin position="181"/>
        <end position="197"/>
    </location>
</feature>
<feature type="transmembrane region" description="Helical" evidence="6">
    <location>
        <begin position="155"/>
        <end position="174"/>
    </location>
</feature>
<evidence type="ECO:0000256" key="5">
    <source>
        <dbReference type="SAM" id="MobiDB-lite"/>
    </source>
</evidence>
<keyword evidence="10" id="KW-1185">Reference proteome</keyword>
<dbReference type="RefSeq" id="WP_380724167.1">
    <property type="nucleotide sequence ID" value="NZ_JBHTLK010000076.1"/>
</dbReference>
<comment type="caution">
    <text evidence="9">The sequence shown here is derived from an EMBL/GenBank/DDBJ whole genome shotgun (WGS) entry which is preliminary data.</text>
</comment>
<reference evidence="10" key="1">
    <citation type="journal article" date="2019" name="Int. J. Syst. Evol. Microbiol.">
        <title>The Global Catalogue of Microorganisms (GCM) 10K type strain sequencing project: providing services to taxonomists for standard genome sequencing and annotation.</title>
        <authorList>
            <consortium name="The Broad Institute Genomics Platform"/>
            <consortium name="The Broad Institute Genome Sequencing Center for Infectious Disease"/>
            <person name="Wu L."/>
            <person name="Ma J."/>
        </authorList>
    </citation>
    <scope>NUCLEOTIDE SEQUENCE [LARGE SCALE GENOMIC DNA]</scope>
    <source>
        <strain evidence="10">CCUG 60214</strain>
    </source>
</reference>